<dbReference type="SUPFAM" id="SSF54768">
    <property type="entry name" value="dsRNA-binding domain-like"/>
    <property type="match status" value="1"/>
</dbReference>
<evidence type="ECO:0000313" key="16">
    <source>
        <dbReference type="EnsemblMetazoa" id="SMAR009083-PA"/>
    </source>
</evidence>
<dbReference type="InterPro" id="IPR036389">
    <property type="entry name" value="RNase_III_sf"/>
</dbReference>
<keyword evidence="17" id="KW-1185">Reference proteome</keyword>
<dbReference type="InterPro" id="IPR003100">
    <property type="entry name" value="PAZ_dom"/>
</dbReference>
<keyword evidence="6" id="KW-0347">Helicase</keyword>
<dbReference type="InterPro" id="IPR048512">
    <property type="entry name" value="Dicer_platform"/>
</dbReference>
<evidence type="ECO:0000259" key="15">
    <source>
        <dbReference type="PROSITE" id="PS51327"/>
    </source>
</evidence>
<evidence type="ECO:0000259" key="11">
    <source>
        <dbReference type="PROSITE" id="PS50142"/>
    </source>
</evidence>
<evidence type="ECO:0000256" key="10">
    <source>
        <dbReference type="PROSITE-ProRule" id="PRU00657"/>
    </source>
</evidence>
<dbReference type="SUPFAM" id="SSF69065">
    <property type="entry name" value="RNase III domain-like"/>
    <property type="match status" value="2"/>
</dbReference>
<dbReference type="PROSITE" id="PS00517">
    <property type="entry name" value="RNASE_3_1"/>
    <property type="match status" value="2"/>
</dbReference>
<feature type="domain" description="Helicase ATP-binding" evidence="13">
    <location>
        <begin position="20"/>
        <end position="198"/>
    </location>
</feature>
<dbReference type="GO" id="GO:0004530">
    <property type="term" value="F:deoxyribonuclease I activity"/>
    <property type="evidence" value="ECO:0007669"/>
    <property type="project" value="TreeGrafter"/>
</dbReference>
<dbReference type="GO" id="GO:0003723">
    <property type="term" value="F:RNA binding"/>
    <property type="evidence" value="ECO:0007669"/>
    <property type="project" value="UniProtKB-UniRule"/>
</dbReference>
<dbReference type="InterPro" id="IPR011545">
    <property type="entry name" value="DEAD/DEAH_box_helicase_dom"/>
</dbReference>
<dbReference type="Proteomes" id="UP000014500">
    <property type="component" value="Unassembled WGS sequence"/>
</dbReference>
<dbReference type="FunFam" id="1.10.1520.10:FF:000005">
    <property type="entry name" value="Putative endoribonuclease dicer"/>
    <property type="match status" value="1"/>
</dbReference>
<dbReference type="Pfam" id="PF00270">
    <property type="entry name" value="DEAD"/>
    <property type="match status" value="1"/>
</dbReference>
<evidence type="ECO:0000256" key="2">
    <source>
        <dbReference type="ARBA" id="ARBA00022722"/>
    </source>
</evidence>
<dbReference type="Pfam" id="PF00271">
    <property type="entry name" value="Helicase_C"/>
    <property type="match status" value="1"/>
</dbReference>
<evidence type="ECO:0000256" key="7">
    <source>
        <dbReference type="ARBA" id="ARBA00022840"/>
    </source>
</evidence>
<dbReference type="OMA" id="YHVNRMC"/>
<dbReference type="CDD" id="cd00593">
    <property type="entry name" value="RIBOc"/>
    <property type="match status" value="2"/>
</dbReference>
<dbReference type="PROSITE" id="PS50142">
    <property type="entry name" value="RNASE_3_2"/>
    <property type="match status" value="2"/>
</dbReference>
<dbReference type="GO" id="GO:0031054">
    <property type="term" value="P:pre-miRNA processing"/>
    <property type="evidence" value="ECO:0007669"/>
    <property type="project" value="TreeGrafter"/>
</dbReference>
<dbReference type="PANTHER" id="PTHR14950">
    <property type="entry name" value="DICER-RELATED"/>
    <property type="match status" value="1"/>
</dbReference>
<dbReference type="SMART" id="SM00490">
    <property type="entry name" value="HELICc"/>
    <property type="match status" value="1"/>
</dbReference>
<dbReference type="CDD" id="cd00048">
    <property type="entry name" value="DSRM_SF"/>
    <property type="match status" value="1"/>
</dbReference>
<dbReference type="Gene3D" id="3.30.160.380">
    <property type="entry name" value="Dicer dimerisation domain"/>
    <property type="match status" value="1"/>
</dbReference>
<evidence type="ECO:0000256" key="9">
    <source>
        <dbReference type="ARBA" id="ARBA00035116"/>
    </source>
</evidence>
<dbReference type="GO" id="GO:0006309">
    <property type="term" value="P:apoptotic DNA fragmentation"/>
    <property type="evidence" value="ECO:0007669"/>
    <property type="project" value="TreeGrafter"/>
</dbReference>
<dbReference type="InterPro" id="IPR000999">
    <property type="entry name" value="RNase_III_dom"/>
</dbReference>
<feature type="domain" description="Dicer dsRNA-binding fold" evidence="15">
    <location>
        <begin position="616"/>
        <end position="740"/>
    </location>
</feature>
<dbReference type="Pfam" id="PF03368">
    <property type="entry name" value="Dicer_dimer"/>
    <property type="match status" value="1"/>
</dbReference>
<evidence type="ECO:0008006" key="18">
    <source>
        <dbReference type="Google" id="ProtNLM"/>
    </source>
</evidence>
<dbReference type="InterPro" id="IPR038248">
    <property type="entry name" value="Dicer_dimer_sf"/>
</dbReference>
<keyword evidence="5" id="KW-0378">Hydrolase</keyword>
<evidence type="ECO:0000259" key="14">
    <source>
        <dbReference type="PROSITE" id="PS51194"/>
    </source>
</evidence>
<dbReference type="SMART" id="SM00949">
    <property type="entry name" value="PAZ"/>
    <property type="match status" value="1"/>
</dbReference>
<dbReference type="InterPro" id="IPR014001">
    <property type="entry name" value="Helicase_ATP-bd"/>
</dbReference>
<sequence>MATSRDQSEELLPREYQVELLEKAIKKNIVVCLGTGSGKTFIAVMLIREMMESIKKPFKNGGKRTFFLAKTVPLVAQQATVIRQHTGLQVGHYTGADNVDAWDLDVWKREFEKNEVLVMTTQILVNILNMAFIQLSQINLLIFDECHHAVGGDPIVQVMKNFARCSLKEQPKVMGLTASVLNGKCKPNQIIGKIKSLEIRMHCVIETPTDTLVAAHFSTKPKELFICCSDLSVYDSLKNGLVTALKSQLDLLPKIPSEKDLEKFAVNIDDDEEDEEDFDDDFDDEDEFKHIIGPVIKLSRLLKDLMFAVQELGLWCTNIIAKQMVVELAKIEDDVTEENMEHFRSVKPFIENMVAGFEKYFEKFDKYTKCELMMRFSSHKVRRLFETLLKYKPTNVQPNEELIRQKQLLMNVSSNDKAAMKEFDERCPKSDDFKAIIFVERRSTAWVINRFIHQLKEHNEDYHFITSEFVMGHGADPAKLNYAQMKSRKQAEKILKFRLKECNVLVATRVVEEGMDIPTCNLVIRFDEPKDFRAYVQSKGRARAVDSNYIMLVKEDDYENLSGNIALYRNIEDALQEICKERMPPTEREIANFYDMDIPPYYTRGLEGPVVTMFSCIQLVNRYCALLPKDKFTRLSPRIKFQKILPKCPPPLGDVDADDPDLWDDFDVLLSNAVQGEKYEFRCILWLPVNSSVRKGIKGDIMGSLKLAKKSVAMTACILLHKCGELTNDLNPSCRDHSEFTRQLVTVEEEEVSPGSPLPGSLKRRQLYRKQVAPQFKVCPRPNVPCYMYLFRIKLSEWTKDKIGGTMYDSEKCCHNFGIITSCALPEVNPFPIFTRHGKHWVEIVEVEKDLKFENLELEQLARFHRNFFIQFLRINSIPMDFNPLGADMSFFVIPIINYGAASEPLYFPDWELIEDVNKHEFGDLPSERERAKFQFEEGKFADSVVTPLYLTERLFYVVKRTMNGINPSYPFPNEQFKTFTQYYKKSDVAIQSMTQPLIAVRLITDVGLNMLPIKVEKTAKKKSMVLNGEVVDRETFLVPEVCSVLPIRASHFNQGTMIPSILYRLNDLFLAHEFLKEVSADSHCINVSDMIHSAWSNVEKKCRDAAVKNENNWEFDYKIENGIQFSTAEADPAPHVILNALTTRAANDCFDLERLEFLGDSFLKYVTTLYLFSEFPNADEGRLTSGRGTLVSNSHLYRLAKSVGLSELVKTEIFSPASHWLPPGFTMKRESEYRLIEAGMPFHAWKYFIGYDLTKMDNGQIWNLAILTHNKEKTKSVGKSADDIVHLVKDENVMNLAKYQLIADKSVADGVEAILGAYLLYSGPKAALRFLVYLGFKIFPVDESTGMSEIRPYNFPTTALINPQKAIPAKLLAGLDAFEEGIGYVFRDKSFLVQAFTHPSYYNNQVTDCYQRLEFLGDAILDYLITWHLFEDKRKFTPGKLTDMRSALVNNVTFAKLAIQSHFNYHLNARSPSLFNAITKFLALAERDKLNVKVSFKLVSKLFECALSFLIRFQLLFEENECSDEEEVEVPKALGDIFESVAGAIYLDSGCSLDAVWKVYFKMMEQIISAFIKVGLISKNIYNFCRYCRRVYDKYTQGPSSRSLRVVSRHTVQAKPVVKKEEDEPQKYIVTVRLAAKTFRGVGPNARQAKINVAKVILRFVKKSPKNMKIMGGVDPNLANSAEEQKPLTLDDIFEMDEIEVEEEDEVEAMDVV</sequence>
<dbReference type="Gene3D" id="3.30.160.20">
    <property type="match status" value="1"/>
</dbReference>
<dbReference type="EnsemblMetazoa" id="SMAR009083-RA">
    <property type="protein sequence ID" value="SMAR009083-PA"/>
    <property type="gene ID" value="SMAR009083"/>
</dbReference>
<dbReference type="SMART" id="SM00487">
    <property type="entry name" value="DEXDc"/>
    <property type="match status" value="1"/>
</dbReference>
<dbReference type="GO" id="GO:0004525">
    <property type="term" value="F:ribonuclease III activity"/>
    <property type="evidence" value="ECO:0007669"/>
    <property type="project" value="UniProtKB-EC"/>
</dbReference>
<dbReference type="Pfam" id="PF00636">
    <property type="entry name" value="Ribonuclease_3"/>
    <property type="match status" value="2"/>
</dbReference>
<dbReference type="InterPro" id="IPR027417">
    <property type="entry name" value="P-loop_NTPase"/>
</dbReference>
<dbReference type="PROSITE" id="PS51327">
    <property type="entry name" value="DICER_DSRBF"/>
    <property type="match status" value="1"/>
</dbReference>
<accession>T1J619</accession>
<evidence type="ECO:0000256" key="4">
    <source>
        <dbReference type="ARBA" id="ARBA00022741"/>
    </source>
</evidence>
<keyword evidence="10" id="KW-0694">RNA-binding</keyword>
<dbReference type="SUPFAM" id="SSF52540">
    <property type="entry name" value="P-loop containing nucleoside triphosphate hydrolases"/>
    <property type="match status" value="1"/>
</dbReference>
<protein>
    <recommendedName>
        <fullName evidence="18">Dicer-2</fullName>
    </recommendedName>
</protein>
<organism evidence="16 17">
    <name type="scientific">Strigamia maritima</name>
    <name type="common">European centipede</name>
    <name type="synonym">Geophilus maritimus</name>
    <dbReference type="NCBI Taxonomy" id="126957"/>
    <lineage>
        <taxon>Eukaryota</taxon>
        <taxon>Metazoa</taxon>
        <taxon>Ecdysozoa</taxon>
        <taxon>Arthropoda</taxon>
        <taxon>Myriapoda</taxon>
        <taxon>Chilopoda</taxon>
        <taxon>Pleurostigmophora</taxon>
        <taxon>Geophilomorpha</taxon>
        <taxon>Linotaeniidae</taxon>
        <taxon>Strigamia</taxon>
    </lineage>
</organism>
<evidence type="ECO:0000259" key="13">
    <source>
        <dbReference type="PROSITE" id="PS51192"/>
    </source>
</evidence>
<dbReference type="Gene3D" id="3.40.50.300">
    <property type="entry name" value="P-loop containing nucleotide triphosphate hydrolases"/>
    <property type="match status" value="2"/>
</dbReference>
<keyword evidence="2" id="KW-0540">Nuclease</keyword>
<evidence type="ECO:0000256" key="3">
    <source>
        <dbReference type="ARBA" id="ARBA00022737"/>
    </source>
</evidence>
<dbReference type="Gene3D" id="1.10.1520.10">
    <property type="entry name" value="Ribonuclease III domain"/>
    <property type="match status" value="2"/>
</dbReference>
<dbReference type="Pfam" id="PF20931">
    <property type="entry name" value="Dicer_platform"/>
    <property type="match status" value="1"/>
</dbReference>
<evidence type="ECO:0000256" key="6">
    <source>
        <dbReference type="ARBA" id="ARBA00022806"/>
    </source>
</evidence>
<reference evidence="16" key="2">
    <citation type="submission" date="2015-02" db="UniProtKB">
        <authorList>
            <consortium name="EnsemblMetazoa"/>
        </authorList>
    </citation>
    <scope>IDENTIFICATION</scope>
</reference>
<dbReference type="Gene3D" id="2.170.260.10">
    <property type="entry name" value="paz domain"/>
    <property type="match status" value="1"/>
</dbReference>
<feature type="domain" description="RNase III" evidence="11">
    <location>
        <begin position="1123"/>
        <end position="1324"/>
    </location>
</feature>
<dbReference type="SMART" id="SM00535">
    <property type="entry name" value="RIBOc"/>
    <property type="match status" value="2"/>
</dbReference>
<dbReference type="STRING" id="126957.T1J619"/>
<keyword evidence="7" id="KW-0067">ATP-binding</keyword>
<feature type="domain" description="PAZ" evidence="12">
    <location>
        <begin position="912"/>
        <end position="1047"/>
    </location>
</feature>
<dbReference type="PROSITE" id="PS50821">
    <property type="entry name" value="PAZ"/>
    <property type="match status" value="1"/>
</dbReference>
<dbReference type="GO" id="GO:0030422">
    <property type="term" value="P:siRNA processing"/>
    <property type="evidence" value="ECO:0007669"/>
    <property type="project" value="TreeGrafter"/>
</dbReference>
<evidence type="ECO:0000256" key="5">
    <source>
        <dbReference type="ARBA" id="ARBA00022801"/>
    </source>
</evidence>
<dbReference type="FunFam" id="3.40.50.300:FF:000628">
    <property type="entry name" value="Endoribonuclease Dicer"/>
    <property type="match status" value="1"/>
</dbReference>
<dbReference type="GO" id="GO:0005524">
    <property type="term" value="F:ATP binding"/>
    <property type="evidence" value="ECO:0007669"/>
    <property type="project" value="UniProtKB-KW"/>
</dbReference>
<evidence type="ECO:0000256" key="1">
    <source>
        <dbReference type="ARBA" id="ARBA00001946"/>
    </source>
</evidence>
<dbReference type="PANTHER" id="PTHR14950:SF37">
    <property type="entry name" value="ENDORIBONUCLEASE DICER"/>
    <property type="match status" value="1"/>
</dbReference>
<dbReference type="PROSITE" id="PS51192">
    <property type="entry name" value="HELICASE_ATP_BIND_1"/>
    <property type="match status" value="1"/>
</dbReference>
<dbReference type="HOGENOM" id="CLU_000907_4_4_1"/>
<evidence type="ECO:0000259" key="12">
    <source>
        <dbReference type="PROSITE" id="PS50821"/>
    </source>
</evidence>
<comment type="cofactor">
    <cofactor evidence="1">
        <name>Mg(2+)</name>
        <dbReference type="ChEBI" id="CHEBI:18420"/>
    </cofactor>
</comment>
<feature type="domain" description="RNase III" evidence="11">
    <location>
        <begin position="1376"/>
        <end position="1551"/>
    </location>
</feature>
<keyword evidence="8" id="KW-0943">RNA-mediated gene silencing</keyword>
<dbReference type="EMBL" id="JH431869">
    <property type="status" value="NOT_ANNOTATED_CDS"/>
    <property type="molecule type" value="Genomic_DNA"/>
</dbReference>
<dbReference type="PhylomeDB" id="T1J619"/>
<keyword evidence="4" id="KW-0547">Nucleotide-binding</keyword>
<proteinExistence type="inferred from homology"/>
<evidence type="ECO:0000256" key="8">
    <source>
        <dbReference type="ARBA" id="ARBA00023158"/>
    </source>
</evidence>
<name>T1J619_STRMM</name>
<evidence type="ECO:0000313" key="17">
    <source>
        <dbReference type="Proteomes" id="UP000014500"/>
    </source>
</evidence>
<dbReference type="GO" id="GO:0004386">
    <property type="term" value="F:helicase activity"/>
    <property type="evidence" value="ECO:0007669"/>
    <property type="project" value="UniProtKB-KW"/>
</dbReference>
<dbReference type="PROSITE" id="PS51194">
    <property type="entry name" value="HELICASE_CTER"/>
    <property type="match status" value="1"/>
</dbReference>
<comment type="similarity">
    <text evidence="9 10">Belongs to the helicase family. Dicer subfamily.</text>
</comment>
<dbReference type="CDD" id="cd18034">
    <property type="entry name" value="DEXHc_dicer"/>
    <property type="match status" value="1"/>
</dbReference>
<dbReference type="GO" id="GO:0005737">
    <property type="term" value="C:cytoplasm"/>
    <property type="evidence" value="ECO:0007669"/>
    <property type="project" value="TreeGrafter"/>
</dbReference>
<dbReference type="eggNOG" id="KOG0701">
    <property type="taxonomic scope" value="Eukaryota"/>
</dbReference>
<keyword evidence="3" id="KW-0677">Repeat</keyword>
<dbReference type="InterPro" id="IPR001650">
    <property type="entry name" value="Helicase_C-like"/>
</dbReference>
<dbReference type="GO" id="GO:0005634">
    <property type="term" value="C:nucleus"/>
    <property type="evidence" value="ECO:0007669"/>
    <property type="project" value="TreeGrafter"/>
</dbReference>
<dbReference type="InterPro" id="IPR005034">
    <property type="entry name" value="Dicer_dimerisation"/>
</dbReference>
<reference evidence="17" key="1">
    <citation type="submission" date="2011-05" db="EMBL/GenBank/DDBJ databases">
        <authorList>
            <person name="Richards S.R."/>
            <person name="Qu J."/>
            <person name="Jiang H."/>
            <person name="Jhangiani S.N."/>
            <person name="Agravi P."/>
            <person name="Goodspeed R."/>
            <person name="Gross S."/>
            <person name="Mandapat C."/>
            <person name="Jackson L."/>
            <person name="Mathew T."/>
            <person name="Pu L."/>
            <person name="Thornton R."/>
            <person name="Saada N."/>
            <person name="Wilczek-Boney K.B."/>
            <person name="Lee S."/>
            <person name="Kovar C."/>
            <person name="Wu Y."/>
            <person name="Scherer S.E."/>
            <person name="Worley K.C."/>
            <person name="Muzny D.M."/>
            <person name="Gibbs R."/>
        </authorList>
    </citation>
    <scope>NUCLEOTIDE SEQUENCE</scope>
    <source>
        <strain evidence="17">Brora</strain>
    </source>
</reference>
<feature type="domain" description="Helicase C-terminal" evidence="14">
    <location>
        <begin position="419"/>
        <end position="591"/>
    </location>
</feature>